<gene>
    <name evidence="2" type="ORF">QYE76_056100</name>
</gene>
<dbReference type="EMBL" id="JAUUTY010000003">
    <property type="protein sequence ID" value="KAK1667941.1"/>
    <property type="molecule type" value="Genomic_DNA"/>
</dbReference>
<feature type="signal peptide" evidence="1">
    <location>
        <begin position="1"/>
        <end position="17"/>
    </location>
</feature>
<evidence type="ECO:0000256" key="1">
    <source>
        <dbReference type="SAM" id="SignalP"/>
    </source>
</evidence>
<dbReference type="AlphaFoldDB" id="A0AAD8T2A3"/>
<keyword evidence="1" id="KW-0732">Signal</keyword>
<evidence type="ECO:0000313" key="3">
    <source>
        <dbReference type="Proteomes" id="UP001231189"/>
    </source>
</evidence>
<dbReference type="InterPro" id="IPR007658">
    <property type="entry name" value="DUF594"/>
</dbReference>
<dbReference type="Pfam" id="PF04578">
    <property type="entry name" value="DUF594"/>
    <property type="match status" value="1"/>
</dbReference>
<feature type="chain" id="PRO_5041996961" evidence="1">
    <location>
        <begin position="18"/>
        <end position="154"/>
    </location>
</feature>
<reference evidence="2" key="1">
    <citation type="submission" date="2023-07" db="EMBL/GenBank/DDBJ databases">
        <title>A chromosome-level genome assembly of Lolium multiflorum.</title>
        <authorList>
            <person name="Chen Y."/>
            <person name="Copetti D."/>
            <person name="Kolliker R."/>
            <person name="Studer B."/>
        </authorList>
    </citation>
    <scope>NUCLEOTIDE SEQUENCE</scope>
    <source>
        <strain evidence="2">02402/16</strain>
        <tissue evidence="2">Leaf</tissue>
    </source>
</reference>
<name>A0AAD8T2A3_LOLMU</name>
<comment type="caution">
    <text evidence="2">The sequence shown here is derived from an EMBL/GenBank/DDBJ whole genome shotgun (WGS) entry which is preliminary data.</text>
</comment>
<sequence length="154" mass="17463">MLFLLVARPFMLTAGIGQIRFGDTCAEAKNFFAREMTRPDERSAAMMVLEVNAEIAPRDVKGDRSKSVLFDACRLAKSLLELQPGKRWRLIRVVWVEMLCYAASNCRSNFHAKQLSNGGELLTVVWFLMTHLGMGEQYRIESGHARAKLIVEKN</sequence>
<keyword evidence="3" id="KW-1185">Reference proteome</keyword>
<organism evidence="2 3">
    <name type="scientific">Lolium multiflorum</name>
    <name type="common">Italian ryegrass</name>
    <name type="synonym">Lolium perenne subsp. multiflorum</name>
    <dbReference type="NCBI Taxonomy" id="4521"/>
    <lineage>
        <taxon>Eukaryota</taxon>
        <taxon>Viridiplantae</taxon>
        <taxon>Streptophyta</taxon>
        <taxon>Embryophyta</taxon>
        <taxon>Tracheophyta</taxon>
        <taxon>Spermatophyta</taxon>
        <taxon>Magnoliopsida</taxon>
        <taxon>Liliopsida</taxon>
        <taxon>Poales</taxon>
        <taxon>Poaceae</taxon>
        <taxon>BOP clade</taxon>
        <taxon>Pooideae</taxon>
        <taxon>Poodae</taxon>
        <taxon>Poeae</taxon>
        <taxon>Poeae Chloroplast Group 2 (Poeae type)</taxon>
        <taxon>Loliodinae</taxon>
        <taxon>Loliinae</taxon>
        <taxon>Lolium</taxon>
    </lineage>
</organism>
<protein>
    <submittedName>
        <fullName evidence="2">Uncharacterized protein</fullName>
    </submittedName>
</protein>
<dbReference type="PANTHER" id="PTHR31325">
    <property type="entry name" value="OS01G0798800 PROTEIN-RELATED"/>
    <property type="match status" value="1"/>
</dbReference>
<evidence type="ECO:0000313" key="2">
    <source>
        <dbReference type="EMBL" id="KAK1667941.1"/>
    </source>
</evidence>
<accession>A0AAD8T2A3</accession>
<proteinExistence type="predicted"/>
<dbReference type="Proteomes" id="UP001231189">
    <property type="component" value="Unassembled WGS sequence"/>
</dbReference>